<keyword evidence="1" id="KW-0812">Transmembrane</keyword>
<reference evidence="2 3" key="1">
    <citation type="submission" date="2017-02" db="EMBL/GenBank/DDBJ databases">
        <title>Blood Disease Bacterium A2-HR MARDI.</title>
        <authorList>
            <person name="Badrun R."/>
            <person name="Abu Bakar N."/>
            <person name="Laboh R."/>
        </authorList>
    </citation>
    <scope>NUCLEOTIDE SEQUENCE [LARGE SCALE GENOMIC DNA]</scope>
    <source>
        <strain evidence="2 3">A2-HR MARDI</strain>
    </source>
</reference>
<dbReference type="RefSeq" id="WP_078222935.1">
    <property type="nucleotide sequence ID" value="NZ_CP019911.1"/>
</dbReference>
<accession>A0A1U9VM30</accession>
<name>A0A1U9VM30_9RALS</name>
<gene>
    <name evidence="2" type="ORF">B0B51_15090</name>
</gene>
<dbReference type="EMBL" id="CP019911">
    <property type="protein sequence ID" value="AQW31131.1"/>
    <property type="molecule type" value="Genomic_DNA"/>
</dbReference>
<feature type="transmembrane region" description="Helical" evidence="1">
    <location>
        <begin position="83"/>
        <end position="101"/>
    </location>
</feature>
<feature type="transmembrane region" description="Helical" evidence="1">
    <location>
        <begin position="27"/>
        <end position="46"/>
    </location>
</feature>
<organism evidence="2 3">
    <name type="scientific">blood disease bacterium A2-HR MARDI</name>
    <dbReference type="NCBI Taxonomy" id="1944648"/>
    <lineage>
        <taxon>Bacteria</taxon>
        <taxon>Pseudomonadati</taxon>
        <taxon>Pseudomonadota</taxon>
        <taxon>Betaproteobacteria</taxon>
        <taxon>Burkholderiales</taxon>
        <taxon>Burkholderiaceae</taxon>
        <taxon>Ralstonia</taxon>
        <taxon>Ralstonia solanacearum species complex</taxon>
    </lineage>
</organism>
<dbReference type="Proteomes" id="UP000189628">
    <property type="component" value="Chromosome"/>
</dbReference>
<evidence type="ECO:0000256" key="1">
    <source>
        <dbReference type="SAM" id="Phobius"/>
    </source>
</evidence>
<dbReference type="AlphaFoldDB" id="A0A1U9VM30"/>
<protein>
    <submittedName>
        <fullName evidence="2">Uncharacterized protein</fullName>
    </submittedName>
</protein>
<evidence type="ECO:0000313" key="2">
    <source>
        <dbReference type="EMBL" id="AQW31131.1"/>
    </source>
</evidence>
<keyword evidence="1" id="KW-1133">Transmembrane helix</keyword>
<proteinExistence type="predicted"/>
<keyword evidence="1" id="KW-0472">Membrane</keyword>
<evidence type="ECO:0000313" key="3">
    <source>
        <dbReference type="Proteomes" id="UP000189628"/>
    </source>
</evidence>
<sequence length="171" mass="18260">MNGPLASPANPGQVERPLTEMHWMARGRAIVLTLIGINVVGGRFLWKVIRCGQEPLELAVILSAMITVMIGAPFVNSMDGTDGTHAAAVFVLGAFPVDALLKIIRRLGFPQFTDFEKKERPPDRLLSLNGATLPIVSVFEAEGINSVEQVAAVAAADPVLLARITPLDPAL</sequence>
<feature type="transmembrane region" description="Helical" evidence="1">
    <location>
        <begin position="58"/>
        <end position="77"/>
    </location>
</feature>